<reference evidence="14" key="2">
    <citation type="submission" date="2017-03" db="EMBL/GenBank/DDBJ databases">
        <authorList>
            <person name="Sharma R."/>
            <person name="Thines M."/>
        </authorList>
    </citation>
    <scope>NUCLEOTIDE SEQUENCE [LARGE SCALE GENOMIC DNA]</scope>
</reference>
<feature type="domain" description="Serine/threonine-protein kinase haspin C-terminal" evidence="11">
    <location>
        <begin position="375"/>
        <end position="470"/>
    </location>
</feature>
<evidence type="ECO:0000256" key="9">
    <source>
        <dbReference type="PROSITE-ProRule" id="PRU10141"/>
    </source>
</evidence>
<dbReference type="AlphaFoldDB" id="A0A1W5D2W9"/>
<evidence type="ECO:0000313" key="14">
    <source>
        <dbReference type="Proteomes" id="UP000192927"/>
    </source>
</evidence>
<name>A0A1W5D2W9_9LECA</name>
<dbReference type="Proteomes" id="UP000192927">
    <property type="component" value="Unassembled WGS sequence"/>
</dbReference>
<dbReference type="PANTHER" id="PTHR24419">
    <property type="entry name" value="INTERLEUKIN-1 RECEPTOR-ASSOCIATED KINASE"/>
    <property type="match status" value="1"/>
</dbReference>
<reference evidence="12 15" key="3">
    <citation type="submission" date="2019-09" db="EMBL/GenBank/DDBJ databases">
        <title>The hologenome of the rock-dwelling lichen Lasallia pustulata.</title>
        <authorList>
            <person name="Greshake Tzovaras B."/>
            <person name="Segers F."/>
            <person name="Bicker A."/>
            <person name="Dal Grande F."/>
            <person name="Otte J."/>
            <person name="Hankeln T."/>
            <person name="Schmitt I."/>
            <person name="Ebersberger I."/>
        </authorList>
    </citation>
    <scope>NUCLEOTIDE SEQUENCE [LARGE SCALE GENOMIC DNA]</scope>
    <source>
        <strain evidence="12">A1-1</strain>
    </source>
</reference>
<dbReference type="Gene3D" id="1.10.510.10">
    <property type="entry name" value="Transferase(Phosphotransferase) domain 1"/>
    <property type="match status" value="1"/>
</dbReference>
<evidence type="ECO:0000313" key="12">
    <source>
        <dbReference type="EMBL" id="KAA6411424.1"/>
    </source>
</evidence>
<evidence type="ECO:0000313" key="15">
    <source>
        <dbReference type="Proteomes" id="UP000324767"/>
    </source>
</evidence>
<dbReference type="SUPFAM" id="SSF56112">
    <property type="entry name" value="Protein kinase-like (PK-like)"/>
    <property type="match status" value="1"/>
</dbReference>
<evidence type="ECO:0000256" key="3">
    <source>
        <dbReference type="ARBA" id="ARBA00022679"/>
    </source>
</evidence>
<dbReference type="GO" id="GO:0005737">
    <property type="term" value="C:cytoplasm"/>
    <property type="evidence" value="ECO:0007669"/>
    <property type="project" value="TreeGrafter"/>
</dbReference>
<dbReference type="GO" id="GO:0072354">
    <property type="term" value="F:histone H3T3 kinase activity"/>
    <property type="evidence" value="ECO:0007669"/>
    <property type="project" value="TreeGrafter"/>
</dbReference>
<feature type="compositionally biased region" description="Polar residues" evidence="10">
    <location>
        <begin position="69"/>
        <end position="79"/>
    </location>
</feature>
<evidence type="ECO:0000256" key="5">
    <source>
        <dbReference type="ARBA" id="ARBA00022777"/>
    </source>
</evidence>
<keyword evidence="6 9" id="KW-0067">ATP-binding</keyword>
<feature type="compositionally biased region" description="Pro residues" evidence="10">
    <location>
        <begin position="91"/>
        <end position="101"/>
    </location>
</feature>
<dbReference type="InterPro" id="IPR024604">
    <property type="entry name" value="GSG2_C"/>
</dbReference>
<dbReference type="GO" id="GO:0005634">
    <property type="term" value="C:nucleus"/>
    <property type="evidence" value="ECO:0007669"/>
    <property type="project" value="TreeGrafter"/>
</dbReference>
<keyword evidence="14" id="KW-1185">Reference proteome</keyword>
<dbReference type="OrthoDB" id="21018at2759"/>
<dbReference type="InterPro" id="IPR011009">
    <property type="entry name" value="Kinase-like_dom_sf"/>
</dbReference>
<keyword evidence="3" id="KW-0808">Transferase</keyword>
<accession>A0A1W5D2W9</accession>
<evidence type="ECO:0000313" key="13">
    <source>
        <dbReference type="EMBL" id="SLM37401.1"/>
    </source>
</evidence>
<dbReference type="PROSITE" id="PS00107">
    <property type="entry name" value="PROTEIN_KINASE_ATP"/>
    <property type="match status" value="1"/>
</dbReference>
<keyword evidence="5 13" id="KW-0418">Kinase</keyword>
<evidence type="ECO:0000256" key="1">
    <source>
        <dbReference type="ARBA" id="ARBA00012513"/>
    </source>
</evidence>
<dbReference type="Gene3D" id="3.30.200.20">
    <property type="entry name" value="Phosphorylase Kinase, domain 1"/>
    <property type="match status" value="1"/>
</dbReference>
<proteinExistence type="predicted"/>
<reference evidence="13" key="1">
    <citation type="submission" date="2017-03" db="EMBL/GenBank/DDBJ databases">
        <authorList>
            <person name="Afonso C.L."/>
            <person name="Miller P.J."/>
            <person name="Scott M.A."/>
            <person name="Spackman E."/>
            <person name="Goraichik I."/>
            <person name="Dimitrov K.M."/>
            <person name="Suarez D.L."/>
            <person name="Swayne D.E."/>
        </authorList>
    </citation>
    <scope>NUCLEOTIDE SEQUENCE [LARGE SCALE GENOMIC DNA]</scope>
</reference>
<evidence type="ECO:0000256" key="2">
    <source>
        <dbReference type="ARBA" id="ARBA00022527"/>
    </source>
</evidence>
<evidence type="ECO:0000256" key="8">
    <source>
        <dbReference type="ARBA" id="ARBA00048679"/>
    </source>
</evidence>
<organism evidence="13 14">
    <name type="scientific">Lasallia pustulata</name>
    <dbReference type="NCBI Taxonomy" id="136370"/>
    <lineage>
        <taxon>Eukaryota</taxon>
        <taxon>Fungi</taxon>
        <taxon>Dikarya</taxon>
        <taxon>Ascomycota</taxon>
        <taxon>Pezizomycotina</taxon>
        <taxon>Lecanoromycetes</taxon>
        <taxon>OSLEUM clade</taxon>
        <taxon>Umbilicariomycetidae</taxon>
        <taxon>Umbilicariales</taxon>
        <taxon>Umbilicariaceae</taxon>
        <taxon>Lasallia</taxon>
    </lineage>
</organism>
<dbReference type="SMART" id="SM01331">
    <property type="entry name" value="DUF3635"/>
    <property type="match status" value="1"/>
</dbReference>
<feature type="binding site" evidence="9">
    <location>
        <position position="165"/>
    </location>
    <ligand>
        <name>ATP</name>
        <dbReference type="ChEBI" id="CHEBI:30616"/>
    </ligand>
</feature>
<dbReference type="EMBL" id="VXIT01000007">
    <property type="protein sequence ID" value="KAA6411424.1"/>
    <property type="molecule type" value="Genomic_DNA"/>
</dbReference>
<keyword evidence="4 9" id="KW-0547">Nucleotide-binding</keyword>
<gene>
    <name evidence="12" type="ORF">FRX48_04704</name>
</gene>
<sequence length="524" mass="58632">MKTKAGKVVVYGKKKQRDFADEFARLSLSPAKKVRTPLAPLPTNVASSFEEPSAATKAPKSCHHYSIQDLPTTECNSTAPKAATRRKSPKPPEAPAAPPTPLPSLVDEAILKYLQPLLNLNYVERQVSDFQAFANLVGLDWEKIGDGSYGDVFRLTVGSNVRIIKCIPLRPQRGTGSKSKFTPVKEAADEIAIATRMQPIEGFVDFCTAQVVYGPYPRQCVEAWSRFKERGEECGTPDPNQPDSYIPDQLWVLMQMKDAGMALDRYCDLAARKVSGLPTTLNMWQTFDLFWDVVKAVIRGEEIAQFEHRDLHLGNICIQHLDEITAYGPEKINLLQYGGSKELGWTSIKITIIDYTLSRVNMDDGSVRYNPMKDPSLFNQFREGQDIQYKVYPLMKEIVLGPARRKDETRWSKYHPKTNVLWLWHLLEKVLAATEPIPAFEEDSAPVDAPSEHVTLARMREKSNSLHSLCERLEPGQKISGPPIESASHLLSYALDNGWLSPEDVVDGSEDDGILESNDGEVSV</sequence>
<dbReference type="Proteomes" id="UP000324767">
    <property type="component" value="Unassembled WGS sequence"/>
</dbReference>
<evidence type="ECO:0000256" key="7">
    <source>
        <dbReference type="ARBA" id="ARBA00047899"/>
    </source>
</evidence>
<evidence type="ECO:0000259" key="11">
    <source>
        <dbReference type="SMART" id="SM01331"/>
    </source>
</evidence>
<dbReference type="InterPro" id="IPR017441">
    <property type="entry name" value="Protein_kinase_ATP_BS"/>
</dbReference>
<evidence type="ECO:0000256" key="6">
    <source>
        <dbReference type="ARBA" id="ARBA00022840"/>
    </source>
</evidence>
<dbReference type="EC" id="2.7.11.1" evidence="1"/>
<evidence type="ECO:0000256" key="10">
    <source>
        <dbReference type="SAM" id="MobiDB-lite"/>
    </source>
</evidence>
<feature type="compositionally biased region" description="Acidic residues" evidence="10">
    <location>
        <begin position="505"/>
        <end position="514"/>
    </location>
</feature>
<evidence type="ECO:0000256" key="4">
    <source>
        <dbReference type="ARBA" id="ARBA00022741"/>
    </source>
</evidence>
<dbReference type="PANTHER" id="PTHR24419:SF18">
    <property type="entry name" value="SERINE_THREONINE-PROTEIN KINASE HASPIN"/>
    <property type="match status" value="1"/>
</dbReference>
<dbReference type="GO" id="GO:0035556">
    <property type="term" value="P:intracellular signal transduction"/>
    <property type="evidence" value="ECO:0007669"/>
    <property type="project" value="TreeGrafter"/>
</dbReference>
<comment type="catalytic activity">
    <reaction evidence="8">
        <text>L-seryl-[protein] + ATP = O-phospho-L-seryl-[protein] + ADP + H(+)</text>
        <dbReference type="Rhea" id="RHEA:17989"/>
        <dbReference type="Rhea" id="RHEA-COMP:9863"/>
        <dbReference type="Rhea" id="RHEA-COMP:11604"/>
        <dbReference type="ChEBI" id="CHEBI:15378"/>
        <dbReference type="ChEBI" id="CHEBI:29999"/>
        <dbReference type="ChEBI" id="CHEBI:30616"/>
        <dbReference type="ChEBI" id="CHEBI:83421"/>
        <dbReference type="ChEBI" id="CHEBI:456216"/>
        <dbReference type="EC" id="2.7.11.1"/>
    </reaction>
</comment>
<protein>
    <recommendedName>
        <fullName evidence="1">non-specific serine/threonine protein kinase</fullName>
        <ecNumber evidence="1">2.7.11.1</ecNumber>
    </recommendedName>
</protein>
<comment type="catalytic activity">
    <reaction evidence="7">
        <text>L-threonyl-[protein] + ATP = O-phospho-L-threonyl-[protein] + ADP + H(+)</text>
        <dbReference type="Rhea" id="RHEA:46608"/>
        <dbReference type="Rhea" id="RHEA-COMP:11060"/>
        <dbReference type="Rhea" id="RHEA-COMP:11605"/>
        <dbReference type="ChEBI" id="CHEBI:15378"/>
        <dbReference type="ChEBI" id="CHEBI:30013"/>
        <dbReference type="ChEBI" id="CHEBI:30616"/>
        <dbReference type="ChEBI" id="CHEBI:61977"/>
        <dbReference type="ChEBI" id="CHEBI:456216"/>
        <dbReference type="EC" id="2.7.11.1"/>
    </reaction>
</comment>
<dbReference type="GO" id="GO:0005524">
    <property type="term" value="F:ATP binding"/>
    <property type="evidence" value="ECO:0007669"/>
    <property type="project" value="UniProtKB-UniRule"/>
</dbReference>
<feature type="region of interest" description="Disordered" evidence="10">
    <location>
        <begin position="34"/>
        <end position="101"/>
    </location>
</feature>
<dbReference type="EMBL" id="FWEW01001585">
    <property type="protein sequence ID" value="SLM37401.1"/>
    <property type="molecule type" value="Genomic_DNA"/>
</dbReference>
<dbReference type="Pfam" id="PF12330">
    <property type="entry name" value="Haspin_kinase"/>
    <property type="match status" value="1"/>
</dbReference>
<dbReference type="GO" id="GO:0000278">
    <property type="term" value="P:mitotic cell cycle"/>
    <property type="evidence" value="ECO:0007669"/>
    <property type="project" value="TreeGrafter"/>
</dbReference>
<feature type="region of interest" description="Disordered" evidence="10">
    <location>
        <begin position="505"/>
        <end position="524"/>
    </location>
</feature>
<keyword evidence="2" id="KW-0723">Serine/threonine-protein kinase</keyword>